<feature type="chain" id="PRO_5046296743" description="PknH-like extracellular domain-containing protein" evidence="2">
    <location>
        <begin position="25"/>
        <end position="198"/>
    </location>
</feature>
<sequence length="198" mass="20532">MPQRAALAALACALLIGTTACAVADEPGGEPRSAPPAETADGSTAEPTAEPIFASDEEALAAAVEAYEAYSAASNRVANAGGEGSGGIARLVSPEFDEVVQEEFAALRDSGLRMSGDAIHFAPVLDSHEERNRVATVTVTFCRDVSGTRLLRPDGSDATPADRDLIQATNVVLTSVERDSATLIVSSARRVQDESNCQ</sequence>
<evidence type="ECO:0000256" key="1">
    <source>
        <dbReference type="SAM" id="MobiDB-lite"/>
    </source>
</evidence>
<feature type="region of interest" description="Disordered" evidence="1">
    <location>
        <begin position="26"/>
        <end position="47"/>
    </location>
</feature>
<keyword evidence="4" id="KW-1185">Reference proteome</keyword>
<dbReference type="Proteomes" id="UP001321477">
    <property type="component" value="Chromosome"/>
</dbReference>
<proteinExistence type="predicted"/>
<dbReference type="EMBL" id="AP027734">
    <property type="protein sequence ID" value="BDZ55650.1"/>
    <property type="molecule type" value="Genomic_DNA"/>
</dbReference>
<reference evidence="4" key="1">
    <citation type="journal article" date="2019" name="Int. J. Syst. Evol. Microbiol.">
        <title>The Global Catalogue of Microorganisms (GCM) 10K type strain sequencing project: providing services to taxonomists for standard genome sequencing and annotation.</title>
        <authorList>
            <consortium name="The Broad Institute Genomics Platform"/>
            <consortium name="The Broad Institute Genome Sequencing Center for Infectious Disease"/>
            <person name="Wu L."/>
            <person name="Ma J."/>
        </authorList>
    </citation>
    <scope>NUCLEOTIDE SEQUENCE [LARGE SCALE GENOMIC DNA]</scope>
    <source>
        <strain evidence="4">NBRC 109019</strain>
    </source>
</reference>
<evidence type="ECO:0000313" key="4">
    <source>
        <dbReference type="Proteomes" id="UP001321477"/>
    </source>
</evidence>
<accession>A0ABN6YHS4</accession>
<protein>
    <recommendedName>
        <fullName evidence="5">PknH-like extracellular domain-containing protein</fullName>
    </recommendedName>
</protein>
<name>A0ABN6YHS4_9MICO</name>
<evidence type="ECO:0000313" key="3">
    <source>
        <dbReference type="EMBL" id="BDZ55650.1"/>
    </source>
</evidence>
<evidence type="ECO:0008006" key="5">
    <source>
        <dbReference type="Google" id="ProtNLM"/>
    </source>
</evidence>
<organism evidence="3 4">
    <name type="scientific">Agromyces marinus</name>
    <dbReference type="NCBI Taxonomy" id="1389020"/>
    <lineage>
        <taxon>Bacteria</taxon>
        <taxon>Bacillati</taxon>
        <taxon>Actinomycetota</taxon>
        <taxon>Actinomycetes</taxon>
        <taxon>Micrococcales</taxon>
        <taxon>Microbacteriaceae</taxon>
        <taxon>Agromyces</taxon>
    </lineage>
</organism>
<dbReference type="PROSITE" id="PS51257">
    <property type="entry name" value="PROKAR_LIPOPROTEIN"/>
    <property type="match status" value="1"/>
</dbReference>
<evidence type="ECO:0000256" key="2">
    <source>
        <dbReference type="SAM" id="SignalP"/>
    </source>
</evidence>
<gene>
    <name evidence="3" type="ORF">GCM10025870_27230</name>
</gene>
<keyword evidence="2" id="KW-0732">Signal</keyword>
<feature type="signal peptide" evidence="2">
    <location>
        <begin position="1"/>
        <end position="24"/>
    </location>
</feature>